<feature type="transmembrane region" description="Helical" evidence="2">
    <location>
        <begin position="171"/>
        <end position="190"/>
    </location>
</feature>
<sequence>MANNSHSSTASVSTTTAASTDSTMQTHIDSRRRSRNRKENDPFLELSDSADMLSTGASASNGRDFTDSPRERNLLAELVLAPITMIAFLVSLFVIERRDRRWRLSEHTPGPRSWWWWLEPEPYQDSNRSVPAQSGQNINRSPSLGGWYRRKKHRAMARLEVSDAFEMSGRIMIALFALLCLGFITIAFAARRLYDWML</sequence>
<protein>
    <submittedName>
        <fullName evidence="3">Uncharacterized protein</fullName>
    </submittedName>
</protein>
<dbReference type="EMBL" id="ML995909">
    <property type="protein sequence ID" value="KAF2764824.1"/>
    <property type="molecule type" value="Genomic_DNA"/>
</dbReference>
<gene>
    <name evidence="3" type="ORF">EJ03DRAFT_15276</name>
</gene>
<dbReference type="Proteomes" id="UP000799436">
    <property type="component" value="Unassembled WGS sequence"/>
</dbReference>
<evidence type="ECO:0000256" key="2">
    <source>
        <dbReference type="SAM" id="Phobius"/>
    </source>
</evidence>
<keyword evidence="2" id="KW-0812">Transmembrane</keyword>
<evidence type="ECO:0000256" key="1">
    <source>
        <dbReference type="SAM" id="MobiDB-lite"/>
    </source>
</evidence>
<keyword evidence="2" id="KW-0472">Membrane</keyword>
<dbReference type="AlphaFoldDB" id="A0A6G1KXQ0"/>
<proteinExistence type="predicted"/>
<feature type="region of interest" description="Disordered" evidence="1">
    <location>
        <begin position="1"/>
        <end position="68"/>
    </location>
</feature>
<feature type="transmembrane region" description="Helical" evidence="2">
    <location>
        <begin position="74"/>
        <end position="95"/>
    </location>
</feature>
<name>A0A6G1KXQ0_9PEZI</name>
<evidence type="ECO:0000313" key="4">
    <source>
        <dbReference type="Proteomes" id="UP000799436"/>
    </source>
</evidence>
<dbReference type="OrthoDB" id="4156595at2759"/>
<feature type="compositionally biased region" description="Low complexity" evidence="1">
    <location>
        <begin position="1"/>
        <end position="26"/>
    </location>
</feature>
<accession>A0A6G1KXQ0</accession>
<keyword evidence="2" id="KW-1133">Transmembrane helix</keyword>
<organism evidence="3 4">
    <name type="scientific">Teratosphaeria nubilosa</name>
    <dbReference type="NCBI Taxonomy" id="161662"/>
    <lineage>
        <taxon>Eukaryota</taxon>
        <taxon>Fungi</taxon>
        <taxon>Dikarya</taxon>
        <taxon>Ascomycota</taxon>
        <taxon>Pezizomycotina</taxon>
        <taxon>Dothideomycetes</taxon>
        <taxon>Dothideomycetidae</taxon>
        <taxon>Mycosphaerellales</taxon>
        <taxon>Teratosphaeriaceae</taxon>
        <taxon>Teratosphaeria</taxon>
    </lineage>
</organism>
<reference evidence="3" key="1">
    <citation type="journal article" date="2020" name="Stud. Mycol.">
        <title>101 Dothideomycetes genomes: a test case for predicting lifestyles and emergence of pathogens.</title>
        <authorList>
            <person name="Haridas S."/>
            <person name="Albert R."/>
            <person name="Binder M."/>
            <person name="Bloem J."/>
            <person name="Labutti K."/>
            <person name="Salamov A."/>
            <person name="Andreopoulos B."/>
            <person name="Baker S."/>
            <person name="Barry K."/>
            <person name="Bills G."/>
            <person name="Bluhm B."/>
            <person name="Cannon C."/>
            <person name="Castanera R."/>
            <person name="Culley D."/>
            <person name="Daum C."/>
            <person name="Ezra D."/>
            <person name="Gonzalez J."/>
            <person name="Henrissat B."/>
            <person name="Kuo A."/>
            <person name="Liang C."/>
            <person name="Lipzen A."/>
            <person name="Lutzoni F."/>
            <person name="Magnuson J."/>
            <person name="Mondo S."/>
            <person name="Nolan M."/>
            <person name="Ohm R."/>
            <person name="Pangilinan J."/>
            <person name="Park H.-J."/>
            <person name="Ramirez L."/>
            <person name="Alfaro M."/>
            <person name="Sun H."/>
            <person name="Tritt A."/>
            <person name="Yoshinaga Y."/>
            <person name="Zwiers L.-H."/>
            <person name="Turgeon B."/>
            <person name="Goodwin S."/>
            <person name="Spatafora J."/>
            <person name="Crous P."/>
            <person name="Grigoriev I."/>
        </authorList>
    </citation>
    <scope>NUCLEOTIDE SEQUENCE</scope>
    <source>
        <strain evidence="3">CBS 116005</strain>
    </source>
</reference>
<keyword evidence="4" id="KW-1185">Reference proteome</keyword>
<evidence type="ECO:0000313" key="3">
    <source>
        <dbReference type="EMBL" id="KAF2764824.1"/>
    </source>
</evidence>